<comment type="similarity">
    <text evidence="2">Belongs to the glycosyltransferase 2 family.</text>
</comment>
<dbReference type="InterPro" id="IPR029044">
    <property type="entry name" value="Nucleotide-diphossugar_trans"/>
</dbReference>
<evidence type="ECO:0000256" key="5">
    <source>
        <dbReference type="SAM" id="MobiDB-lite"/>
    </source>
</evidence>
<dbReference type="STRING" id="1523247.SAMN05660464_2174"/>
<dbReference type="SUPFAM" id="SSF53448">
    <property type="entry name" value="Nucleotide-diphospho-sugar transferases"/>
    <property type="match status" value="1"/>
</dbReference>
<gene>
    <name evidence="7" type="ORF">SAMN05660464_2174</name>
</gene>
<dbReference type="InterPro" id="IPR001173">
    <property type="entry name" value="Glyco_trans_2-like"/>
</dbReference>
<keyword evidence="8" id="KW-1185">Reference proteome</keyword>
<evidence type="ECO:0000256" key="2">
    <source>
        <dbReference type="ARBA" id="ARBA00006739"/>
    </source>
</evidence>
<evidence type="ECO:0000259" key="6">
    <source>
        <dbReference type="Pfam" id="PF00535"/>
    </source>
</evidence>
<feature type="domain" description="Glycosyltransferase 2-like" evidence="6">
    <location>
        <begin position="19"/>
        <end position="155"/>
    </location>
</feature>
<dbReference type="Pfam" id="PF00535">
    <property type="entry name" value="Glycos_transf_2"/>
    <property type="match status" value="1"/>
</dbReference>
<keyword evidence="3" id="KW-0328">Glycosyltransferase</keyword>
<dbReference type="CDD" id="cd00761">
    <property type="entry name" value="Glyco_tranf_GTA_type"/>
    <property type="match status" value="1"/>
</dbReference>
<proteinExistence type="inferred from homology"/>
<evidence type="ECO:0000256" key="4">
    <source>
        <dbReference type="ARBA" id="ARBA00022679"/>
    </source>
</evidence>
<comment type="pathway">
    <text evidence="1">Cell wall biogenesis; cell wall polysaccharide biosynthesis.</text>
</comment>
<dbReference type="RefSeq" id="WP_091109068.1">
    <property type="nucleotide sequence ID" value="NZ_FOWQ01000003.1"/>
</dbReference>
<evidence type="ECO:0000313" key="8">
    <source>
        <dbReference type="Proteomes" id="UP000198857"/>
    </source>
</evidence>
<reference evidence="8" key="1">
    <citation type="submission" date="2016-10" db="EMBL/GenBank/DDBJ databases">
        <authorList>
            <person name="Varghese N."/>
            <person name="Submissions S."/>
        </authorList>
    </citation>
    <scope>NUCLEOTIDE SEQUENCE [LARGE SCALE GENOMIC DNA]</scope>
    <source>
        <strain evidence="8">DSM 44208</strain>
    </source>
</reference>
<dbReference type="OrthoDB" id="3180470at2"/>
<dbReference type="GO" id="GO:0016757">
    <property type="term" value="F:glycosyltransferase activity"/>
    <property type="evidence" value="ECO:0007669"/>
    <property type="project" value="UniProtKB-KW"/>
</dbReference>
<dbReference type="PANTHER" id="PTHR43179:SF12">
    <property type="entry name" value="GALACTOFURANOSYLTRANSFERASE GLFT2"/>
    <property type="match status" value="1"/>
</dbReference>
<keyword evidence="4 7" id="KW-0808">Transferase</keyword>
<dbReference type="AlphaFoldDB" id="A0A1I5MVJ9"/>
<evidence type="ECO:0000256" key="1">
    <source>
        <dbReference type="ARBA" id="ARBA00004776"/>
    </source>
</evidence>
<evidence type="ECO:0000256" key="3">
    <source>
        <dbReference type="ARBA" id="ARBA00022676"/>
    </source>
</evidence>
<name>A0A1I5MVJ9_9ACTN</name>
<evidence type="ECO:0000313" key="7">
    <source>
        <dbReference type="EMBL" id="SFP13615.1"/>
    </source>
</evidence>
<sequence>MSQPTRGSGSPGRAPLTLTVAVTTYRRPRDLEELLPSLVDHLREVGDHFRVPVCGGIVVVDNDPERSAQDVVTAVAARHLGTTGVGLRYEAEPEPGIAAARNRALVSAEDSRVLVFIDDDERPEPGWLVRLLETWESSRAAAVAGPVLPHYLRQPHPWVLAGDFYVTRRLRTGADISVAGAGNLLLDLAAVRRRGVRFDDAVGLAGGEDSLFTTRLTRAGAPMVWCAEARVVERVPPERTTLPWVLRRTWSDGNVESRTALRLAPGAGGRLVQRLHGVTRGSVRVTAGLLRAVLGAALLSRRHQARGTRTLLRGAGMVAGALGLTHQHYARPASSPGPRVRIGRVREKGTP</sequence>
<protein>
    <submittedName>
        <fullName evidence="7">Glycosyltransferase, GT2 family</fullName>
    </submittedName>
</protein>
<dbReference type="EMBL" id="FOWQ01000003">
    <property type="protein sequence ID" value="SFP13615.1"/>
    <property type="molecule type" value="Genomic_DNA"/>
</dbReference>
<dbReference type="PANTHER" id="PTHR43179">
    <property type="entry name" value="RHAMNOSYLTRANSFERASE WBBL"/>
    <property type="match status" value="1"/>
</dbReference>
<feature type="region of interest" description="Disordered" evidence="5">
    <location>
        <begin position="330"/>
        <end position="351"/>
    </location>
</feature>
<organism evidence="7 8">
    <name type="scientific">Geodermatophilus dictyosporus</name>
    <dbReference type="NCBI Taxonomy" id="1523247"/>
    <lineage>
        <taxon>Bacteria</taxon>
        <taxon>Bacillati</taxon>
        <taxon>Actinomycetota</taxon>
        <taxon>Actinomycetes</taxon>
        <taxon>Geodermatophilales</taxon>
        <taxon>Geodermatophilaceae</taxon>
        <taxon>Geodermatophilus</taxon>
    </lineage>
</organism>
<accession>A0A1I5MVJ9</accession>
<dbReference type="Gene3D" id="3.90.550.10">
    <property type="entry name" value="Spore Coat Polysaccharide Biosynthesis Protein SpsA, Chain A"/>
    <property type="match status" value="1"/>
</dbReference>
<dbReference type="Proteomes" id="UP000198857">
    <property type="component" value="Unassembled WGS sequence"/>
</dbReference>